<dbReference type="Proteomes" id="UP000054097">
    <property type="component" value="Unassembled WGS sequence"/>
</dbReference>
<dbReference type="HOGENOM" id="CLU_1687777_0_0_1"/>
<evidence type="ECO:0000313" key="3">
    <source>
        <dbReference type="Proteomes" id="UP000054097"/>
    </source>
</evidence>
<proteinExistence type="predicted"/>
<gene>
    <name evidence="1" type="ORF">M408DRAFT_28744</name>
    <name evidence="2" type="ORF">M408DRAFT_28745</name>
</gene>
<evidence type="ECO:0000313" key="1">
    <source>
        <dbReference type="EMBL" id="KIM22439.1"/>
    </source>
</evidence>
<name>A0A0C3AQT7_SERVB</name>
<evidence type="ECO:0000313" key="2">
    <source>
        <dbReference type="EMBL" id="KIM22440.1"/>
    </source>
</evidence>
<dbReference type="EMBL" id="KN824356">
    <property type="protein sequence ID" value="KIM22439.1"/>
    <property type="molecule type" value="Genomic_DNA"/>
</dbReference>
<reference evidence="1 3" key="1">
    <citation type="submission" date="2014-04" db="EMBL/GenBank/DDBJ databases">
        <authorList>
            <consortium name="DOE Joint Genome Institute"/>
            <person name="Kuo A."/>
            <person name="Zuccaro A."/>
            <person name="Kohler A."/>
            <person name="Nagy L.G."/>
            <person name="Floudas D."/>
            <person name="Copeland A."/>
            <person name="Barry K.W."/>
            <person name="Cichocki N."/>
            <person name="Veneault-Fourrey C."/>
            <person name="LaButti K."/>
            <person name="Lindquist E.A."/>
            <person name="Lipzen A."/>
            <person name="Lundell T."/>
            <person name="Morin E."/>
            <person name="Murat C."/>
            <person name="Sun H."/>
            <person name="Tunlid A."/>
            <person name="Henrissat B."/>
            <person name="Grigoriev I.V."/>
            <person name="Hibbett D.S."/>
            <person name="Martin F."/>
            <person name="Nordberg H.P."/>
            <person name="Cantor M.N."/>
            <person name="Hua S.X."/>
        </authorList>
    </citation>
    <scope>NUCLEOTIDE SEQUENCE [LARGE SCALE GENOMIC DNA]</scope>
    <source>
        <strain evidence="1 3">MAFF 305830</strain>
    </source>
</reference>
<protein>
    <submittedName>
        <fullName evidence="1">Uncharacterized protein</fullName>
    </submittedName>
</protein>
<sequence>MAGHVYVVLRILEIHAWERGKESTSFGDAVCRGIRVETWSKASVEGGHSHRTNLSHAMRPILSHHTENYQVTRSDCFFSIGRANFKRRWAQQVWTMEVRQGGRAMIELGTLNNQLQRPKIYRLETYFHCHEPLLMALNAVLLSNPRSPLYSVATPT</sequence>
<dbReference type="EMBL" id="KN824356">
    <property type="protein sequence ID" value="KIM22440.1"/>
    <property type="molecule type" value="Genomic_DNA"/>
</dbReference>
<keyword evidence="3" id="KW-1185">Reference proteome</keyword>
<reference evidence="3" key="2">
    <citation type="submission" date="2015-01" db="EMBL/GenBank/DDBJ databases">
        <title>Evolutionary Origins and Diversification of the Mycorrhizal Mutualists.</title>
        <authorList>
            <consortium name="DOE Joint Genome Institute"/>
            <consortium name="Mycorrhizal Genomics Consortium"/>
            <person name="Kohler A."/>
            <person name="Kuo A."/>
            <person name="Nagy L.G."/>
            <person name="Floudas D."/>
            <person name="Copeland A."/>
            <person name="Barry K.W."/>
            <person name="Cichocki N."/>
            <person name="Veneault-Fourrey C."/>
            <person name="LaButti K."/>
            <person name="Lindquist E.A."/>
            <person name="Lipzen A."/>
            <person name="Lundell T."/>
            <person name="Morin E."/>
            <person name="Murat C."/>
            <person name="Riley R."/>
            <person name="Ohm R."/>
            <person name="Sun H."/>
            <person name="Tunlid A."/>
            <person name="Henrissat B."/>
            <person name="Grigoriev I.V."/>
            <person name="Hibbett D.S."/>
            <person name="Martin F."/>
        </authorList>
    </citation>
    <scope>NUCLEOTIDE SEQUENCE [LARGE SCALE GENOMIC DNA]</scope>
    <source>
        <strain evidence="3">MAFF 305830</strain>
    </source>
</reference>
<dbReference type="AlphaFoldDB" id="A0A0C3AQT7"/>
<accession>A0A0C3AQT7</accession>
<organism evidence="1 3">
    <name type="scientific">Serendipita vermifera MAFF 305830</name>
    <dbReference type="NCBI Taxonomy" id="933852"/>
    <lineage>
        <taxon>Eukaryota</taxon>
        <taxon>Fungi</taxon>
        <taxon>Dikarya</taxon>
        <taxon>Basidiomycota</taxon>
        <taxon>Agaricomycotina</taxon>
        <taxon>Agaricomycetes</taxon>
        <taxon>Sebacinales</taxon>
        <taxon>Serendipitaceae</taxon>
        <taxon>Serendipita</taxon>
    </lineage>
</organism>
<reference evidence="1" key="3">
    <citation type="submission" date="2015-02" db="EMBL/GenBank/DDBJ databases">
        <title>Evolutionary Origins and Diversification of the Mycorrhizal Mutualists.</title>
        <authorList>
            <consortium name="DOE Joint Genome Institute"/>
            <consortium name="Mycorrhizal Genomics Consortium"/>
            <person name="Kohler A."/>
            <person name="Kuo A."/>
            <person name="Nagy L.G."/>
            <person name="Floudas D."/>
            <person name="Copeland A."/>
            <person name="Barry K.W."/>
            <person name="Cichocki N."/>
            <person name="Veneault-Fourrey C."/>
            <person name="LaButti K."/>
            <person name="Lindquist E.A."/>
            <person name="Lipzen A."/>
            <person name="Lundell T."/>
            <person name="Morin E."/>
            <person name="Murat C."/>
            <person name="Riley R."/>
            <person name="Ohm R."/>
            <person name="Sun H."/>
            <person name="Tunlid A."/>
            <person name="Henrissat B."/>
            <person name="Grigoriev I.V."/>
            <person name="Hibbett D.S."/>
            <person name="Martin F."/>
        </authorList>
    </citation>
    <scope>NUCLEOTIDE SEQUENCE</scope>
    <source>
        <strain evidence="1">MAFF 305830</strain>
    </source>
</reference>